<evidence type="ECO:0000256" key="1">
    <source>
        <dbReference type="SAM" id="Phobius"/>
    </source>
</evidence>
<evidence type="ECO:0000313" key="3">
    <source>
        <dbReference type="Proteomes" id="UP000001876"/>
    </source>
</evidence>
<sequence length="53" mass="6316">MNLVVTRAIIQRTRGSYGPRSRLQHAMKPPKRKSFVGTFWYLPLFFQFVTSWL</sequence>
<evidence type="ECO:0000313" key="2">
    <source>
        <dbReference type="EMBL" id="EEH59466.1"/>
    </source>
</evidence>
<keyword evidence="1" id="KW-1133">Transmembrane helix</keyword>
<gene>
    <name evidence="2" type="ORF">MICPUCDRAFT_64733</name>
</gene>
<dbReference type="RefSeq" id="XP_003056090.1">
    <property type="nucleotide sequence ID" value="XM_003056044.1"/>
</dbReference>
<name>C1ML06_MICPC</name>
<feature type="transmembrane region" description="Helical" evidence="1">
    <location>
        <begin position="34"/>
        <end position="52"/>
    </location>
</feature>
<keyword evidence="1" id="KW-0812">Transmembrane</keyword>
<keyword evidence="1" id="KW-0472">Membrane</keyword>
<dbReference type="Proteomes" id="UP000001876">
    <property type="component" value="Unassembled WGS sequence"/>
</dbReference>
<keyword evidence="3" id="KW-1185">Reference proteome</keyword>
<dbReference type="AlphaFoldDB" id="C1ML06"/>
<proteinExistence type="predicted"/>
<dbReference type="EMBL" id="GG663736">
    <property type="protein sequence ID" value="EEH59466.1"/>
    <property type="molecule type" value="Genomic_DNA"/>
</dbReference>
<organism evidence="3">
    <name type="scientific">Micromonas pusilla (strain CCMP1545)</name>
    <name type="common">Picoplanktonic green alga</name>
    <dbReference type="NCBI Taxonomy" id="564608"/>
    <lineage>
        <taxon>Eukaryota</taxon>
        <taxon>Viridiplantae</taxon>
        <taxon>Chlorophyta</taxon>
        <taxon>Mamiellophyceae</taxon>
        <taxon>Mamiellales</taxon>
        <taxon>Mamiellaceae</taxon>
        <taxon>Micromonas</taxon>
    </lineage>
</organism>
<accession>C1ML06</accession>
<protein>
    <submittedName>
        <fullName evidence="2">Predicted protein</fullName>
    </submittedName>
</protein>
<dbReference type="GeneID" id="9681385"/>
<reference evidence="2 3" key="1">
    <citation type="journal article" date="2009" name="Science">
        <title>Green evolution and dynamic adaptations revealed by genomes of the marine picoeukaryotes Micromonas.</title>
        <authorList>
            <person name="Worden A.Z."/>
            <person name="Lee J.H."/>
            <person name="Mock T."/>
            <person name="Rouze P."/>
            <person name="Simmons M.P."/>
            <person name="Aerts A.L."/>
            <person name="Allen A.E."/>
            <person name="Cuvelier M.L."/>
            <person name="Derelle E."/>
            <person name="Everett M.V."/>
            <person name="Foulon E."/>
            <person name="Grimwood J."/>
            <person name="Gundlach H."/>
            <person name="Henrissat B."/>
            <person name="Napoli C."/>
            <person name="McDonald S.M."/>
            <person name="Parker M.S."/>
            <person name="Rombauts S."/>
            <person name="Salamov A."/>
            <person name="Von Dassow P."/>
            <person name="Badger J.H."/>
            <person name="Coutinho P.M."/>
            <person name="Demir E."/>
            <person name="Dubchak I."/>
            <person name="Gentemann C."/>
            <person name="Eikrem W."/>
            <person name="Gready J.E."/>
            <person name="John U."/>
            <person name="Lanier W."/>
            <person name="Lindquist E.A."/>
            <person name="Lucas S."/>
            <person name="Mayer K.F."/>
            <person name="Moreau H."/>
            <person name="Not F."/>
            <person name="Otillar R."/>
            <person name="Panaud O."/>
            <person name="Pangilinan J."/>
            <person name="Paulsen I."/>
            <person name="Piegu B."/>
            <person name="Poliakov A."/>
            <person name="Robbens S."/>
            <person name="Schmutz J."/>
            <person name="Toulza E."/>
            <person name="Wyss T."/>
            <person name="Zelensky A."/>
            <person name="Zhou K."/>
            <person name="Armbrust E.V."/>
            <person name="Bhattacharya D."/>
            <person name="Goodenough U.W."/>
            <person name="Van de Peer Y."/>
            <person name="Grigoriev I.V."/>
        </authorList>
    </citation>
    <scope>NUCLEOTIDE SEQUENCE [LARGE SCALE GENOMIC DNA]</scope>
    <source>
        <strain evidence="2 3">CCMP1545</strain>
    </source>
</reference>
<dbReference type="KEGG" id="mpp:MICPUCDRAFT_64733"/>